<keyword evidence="1" id="KW-0805">Transcription regulation</keyword>
<evidence type="ECO:0000259" key="5">
    <source>
        <dbReference type="PROSITE" id="PS50090"/>
    </source>
</evidence>
<dbReference type="KEGG" id="tva:4747827"/>
<dbReference type="OrthoDB" id="2143914at2759"/>
<keyword evidence="2 7" id="KW-0238">DNA-binding</keyword>
<gene>
    <name evidence="7" type="ORF">TVAG_413160</name>
</gene>
<keyword evidence="3" id="KW-0804">Transcription</keyword>
<dbReference type="SMART" id="SM00717">
    <property type="entry name" value="SANT"/>
    <property type="match status" value="2"/>
</dbReference>
<dbReference type="GO" id="GO:0000981">
    <property type="term" value="F:DNA-binding transcription factor activity, RNA polymerase II-specific"/>
    <property type="evidence" value="ECO:0000318"/>
    <property type="project" value="GO_Central"/>
</dbReference>
<name>A2FY69_TRIV3</name>
<dbReference type="SMR" id="A2FY69"/>
<evidence type="ECO:0000259" key="6">
    <source>
        <dbReference type="PROSITE" id="PS51294"/>
    </source>
</evidence>
<dbReference type="PROSITE" id="PS50090">
    <property type="entry name" value="MYB_LIKE"/>
    <property type="match status" value="2"/>
</dbReference>
<dbReference type="VEuPathDB" id="TrichDB:TVAG_413160"/>
<dbReference type="EMBL" id="DS114133">
    <property type="protein sequence ID" value="EAX90147.1"/>
    <property type="molecule type" value="Genomic_DNA"/>
</dbReference>
<dbReference type="InterPro" id="IPR001005">
    <property type="entry name" value="SANT/Myb"/>
</dbReference>
<feature type="domain" description="Myb-like" evidence="5">
    <location>
        <begin position="53"/>
        <end position="103"/>
    </location>
</feature>
<evidence type="ECO:0000256" key="4">
    <source>
        <dbReference type="ARBA" id="ARBA00023242"/>
    </source>
</evidence>
<dbReference type="RefSeq" id="XP_001303077.1">
    <property type="nucleotide sequence ID" value="XM_001303076.1"/>
</dbReference>
<reference evidence="7" key="2">
    <citation type="journal article" date="2007" name="Science">
        <title>Draft genome sequence of the sexually transmitted pathogen Trichomonas vaginalis.</title>
        <authorList>
            <person name="Carlton J.M."/>
            <person name="Hirt R.P."/>
            <person name="Silva J.C."/>
            <person name="Delcher A.L."/>
            <person name="Schatz M."/>
            <person name="Zhao Q."/>
            <person name="Wortman J.R."/>
            <person name="Bidwell S.L."/>
            <person name="Alsmark U.C.M."/>
            <person name="Besteiro S."/>
            <person name="Sicheritz-Ponten T."/>
            <person name="Noel C.J."/>
            <person name="Dacks J.B."/>
            <person name="Foster P.G."/>
            <person name="Simillion C."/>
            <person name="Van de Peer Y."/>
            <person name="Miranda-Saavedra D."/>
            <person name="Barton G.J."/>
            <person name="Westrop G.D."/>
            <person name="Mueller S."/>
            <person name="Dessi D."/>
            <person name="Fiori P.L."/>
            <person name="Ren Q."/>
            <person name="Paulsen I."/>
            <person name="Zhang H."/>
            <person name="Bastida-Corcuera F.D."/>
            <person name="Simoes-Barbosa A."/>
            <person name="Brown M.T."/>
            <person name="Hayes R.D."/>
            <person name="Mukherjee M."/>
            <person name="Okumura C.Y."/>
            <person name="Schneider R."/>
            <person name="Smith A.J."/>
            <person name="Vanacova S."/>
            <person name="Villalvazo M."/>
            <person name="Haas B.J."/>
            <person name="Pertea M."/>
            <person name="Feldblyum T.V."/>
            <person name="Utterback T.R."/>
            <person name="Shu C.L."/>
            <person name="Osoegawa K."/>
            <person name="de Jong P.J."/>
            <person name="Hrdy I."/>
            <person name="Horvathova L."/>
            <person name="Zubacova Z."/>
            <person name="Dolezal P."/>
            <person name="Malik S.B."/>
            <person name="Logsdon J.M. Jr."/>
            <person name="Henze K."/>
            <person name="Gupta A."/>
            <person name="Wang C.C."/>
            <person name="Dunne R.L."/>
            <person name="Upcroft J.A."/>
            <person name="Upcroft P."/>
            <person name="White O."/>
            <person name="Salzberg S.L."/>
            <person name="Tang P."/>
            <person name="Chiu C.-H."/>
            <person name="Lee Y.-S."/>
            <person name="Embley T.M."/>
            <person name="Coombs G.H."/>
            <person name="Mottram J.C."/>
            <person name="Tachezy J."/>
            <person name="Fraser-Liggett C.M."/>
            <person name="Johnson P.J."/>
        </authorList>
    </citation>
    <scope>NUCLEOTIDE SEQUENCE [LARGE SCALE GENOMIC DNA]</scope>
    <source>
        <strain evidence="7">G3</strain>
    </source>
</reference>
<feature type="domain" description="Myb-like" evidence="5">
    <location>
        <begin position="1"/>
        <end position="52"/>
    </location>
</feature>
<evidence type="ECO:0000256" key="2">
    <source>
        <dbReference type="ARBA" id="ARBA00023125"/>
    </source>
</evidence>
<dbReference type="InterPro" id="IPR051575">
    <property type="entry name" value="Myb-like_DNA-bd"/>
</dbReference>
<dbReference type="SUPFAM" id="SSF46689">
    <property type="entry name" value="Homeodomain-like"/>
    <property type="match status" value="1"/>
</dbReference>
<accession>A2FY69</accession>
<dbReference type="CDD" id="cd00167">
    <property type="entry name" value="SANT"/>
    <property type="match status" value="2"/>
</dbReference>
<dbReference type="GO" id="GO:0005634">
    <property type="term" value="C:nucleus"/>
    <property type="evidence" value="ECO:0000318"/>
    <property type="project" value="GO_Central"/>
</dbReference>
<dbReference type="InParanoid" id="A2FY69"/>
<dbReference type="eggNOG" id="KOG0048">
    <property type="taxonomic scope" value="Eukaryota"/>
</dbReference>
<protein>
    <submittedName>
        <fullName evidence="7">Myb-like DNA-binding domain containing protein</fullName>
    </submittedName>
</protein>
<dbReference type="VEuPathDB" id="TrichDB:TVAGG3_0193110"/>
<evidence type="ECO:0000313" key="8">
    <source>
        <dbReference type="Proteomes" id="UP000001542"/>
    </source>
</evidence>
<dbReference type="PANTHER" id="PTHR46621">
    <property type="entry name" value="SNRNA-ACTIVATING PROTEIN COMPLEX SUBUNIT 4"/>
    <property type="match status" value="1"/>
</dbReference>
<feature type="domain" description="HTH myb-type" evidence="6">
    <location>
        <begin position="57"/>
        <end position="107"/>
    </location>
</feature>
<dbReference type="STRING" id="5722.A2FY69"/>
<evidence type="ECO:0000313" key="7">
    <source>
        <dbReference type="EMBL" id="EAX90147.1"/>
    </source>
</evidence>
<organism evidence="7 8">
    <name type="scientific">Trichomonas vaginalis (strain ATCC PRA-98 / G3)</name>
    <dbReference type="NCBI Taxonomy" id="412133"/>
    <lineage>
        <taxon>Eukaryota</taxon>
        <taxon>Metamonada</taxon>
        <taxon>Parabasalia</taxon>
        <taxon>Trichomonadida</taxon>
        <taxon>Trichomonadidae</taxon>
        <taxon>Trichomonas</taxon>
    </lineage>
</organism>
<reference evidence="7" key="1">
    <citation type="submission" date="2006-10" db="EMBL/GenBank/DDBJ databases">
        <authorList>
            <person name="Amadeo P."/>
            <person name="Zhao Q."/>
            <person name="Wortman J."/>
            <person name="Fraser-Liggett C."/>
            <person name="Carlton J."/>
        </authorList>
    </citation>
    <scope>NUCLEOTIDE SEQUENCE</scope>
    <source>
        <strain evidence="7">G3</strain>
    </source>
</reference>
<dbReference type="Gene3D" id="1.10.10.60">
    <property type="entry name" value="Homeodomain-like"/>
    <property type="match status" value="2"/>
</dbReference>
<dbReference type="Pfam" id="PF13921">
    <property type="entry name" value="Myb_DNA-bind_6"/>
    <property type="match status" value="1"/>
</dbReference>
<evidence type="ECO:0000256" key="3">
    <source>
        <dbReference type="ARBA" id="ARBA00023163"/>
    </source>
</evidence>
<feature type="domain" description="HTH myb-type" evidence="6">
    <location>
        <begin position="1"/>
        <end position="56"/>
    </location>
</feature>
<dbReference type="PROSITE" id="PS51294">
    <property type="entry name" value="HTH_MYB"/>
    <property type="match status" value="2"/>
</dbReference>
<dbReference type="PANTHER" id="PTHR46621:SF1">
    <property type="entry name" value="SNRNA-ACTIVATING PROTEIN COMPLEX SUBUNIT 4"/>
    <property type="match status" value="1"/>
</dbReference>
<dbReference type="AlphaFoldDB" id="A2FY69"/>
<dbReference type="Proteomes" id="UP000001542">
    <property type="component" value="Unassembled WGS sequence"/>
</dbReference>
<dbReference type="InterPro" id="IPR017930">
    <property type="entry name" value="Myb_dom"/>
</dbReference>
<proteinExistence type="predicted"/>
<keyword evidence="4" id="KW-0539">Nucleus</keyword>
<dbReference type="GO" id="GO:0000978">
    <property type="term" value="F:RNA polymerase II cis-regulatory region sequence-specific DNA binding"/>
    <property type="evidence" value="ECO:0000318"/>
    <property type="project" value="GO_Central"/>
</dbReference>
<evidence type="ECO:0000256" key="1">
    <source>
        <dbReference type="ARBA" id="ARBA00023015"/>
    </source>
</evidence>
<dbReference type="InterPro" id="IPR009057">
    <property type="entry name" value="Homeodomain-like_sf"/>
</dbReference>
<dbReference type="GO" id="GO:0006355">
    <property type="term" value="P:regulation of DNA-templated transcription"/>
    <property type="evidence" value="ECO:0000318"/>
    <property type="project" value="GO_Central"/>
</dbReference>
<sequence length="160" mass="18788">MRAVTKRHFSEKEDTKLSKLVNRIGTSNWKKVSKQMKDRTARQCKDRWEKFLAPELNRGPFNTDEDNLILEKYEQFGPQWTKIASFLSKRSDVAVKARHKYLIRHNIKNTNEKINISNDTKQAEDLKNVMIDNSQLGELSMFDEFAFNLNEAFGTLNFDL</sequence>
<keyword evidence="8" id="KW-1185">Reference proteome</keyword>